<dbReference type="Pfam" id="PF07998">
    <property type="entry name" value="Peptidase_M54"/>
    <property type="match status" value="1"/>
</dbReference>
<evidence type="ECO:0000256" key="3">
    <source>
        <dbReference type="ARBA" id="ARBA00022723"/>
    </source>
</evidence>
<dbReference type="SUPFAM" id="SSF55486">
    <property type="entry name" value="Metalloproteases ('zincins'), catalytic domain"/>
    <property type="match status" value="1"/>
</dbReference>
<name>A0A7W5E2M2_9BACT</name>
<proteinExistence type="predicted"/>
<evidence type="ECO:0000313" key="8">
    <source>
        <dbReference type="EMBL" id="MBB3209075.1"/>
    </source>
</evidence>
<keyword evidence="3" id="KW-0479">Metal-binding</keyword>
<keyword evidence="5" id="KW-0862">Zinc</keyword>
<accession>A0A7W5E2M2</accession>
<evidence type="ECO:0000256" key="6">
    <source>
        <dbReference type="ARBA" id="ARBA00023049"/>
    </source>
</evidence>
<dbReference type="CDD" id="cd11375">
    <property type="entry name" value="Peptidase_M54"/>
    <property type="match status" value="1"/>
</dbReference>
<evidence type="ECO:0000256" key="5">
    <source>
        <dbReference type="ARBA" id="ARBA00022833"/>
    </source>
</evidence>
<evidence type="ECO:0000256" key="4">
    <source>
        <dbReference type="ARBA" id="ARBA00022801"/>
    </source>
</evidence>
<feature type="chain" id="PRO_5030793612" evidence="7">
    <location>
        <begin position="32"/>
        <end position="312"/>
    </location>
</feature>
<sequence>MLNNLNLDDNRMKLCVLLVLLVATTSTSAQSQNTARDRQRMTHLRQLSNALIPLHQKMRPVQPGDWLASHDEKGQTFTRYVRSNPITLTATRNVLYVLPMGEFDEARLKIVELSAEFLSIYFNCRVETLDSLAIDDVIPVGARRVHPEWGMPQIRSTYVLEKMLPARVPKDAVALICFTTSDLYPDDDWNFVFGQATYRERVGVWSLYRNGDPESNFQLCLKRTLRIATHETGHMFSVSHCTAYECNMCGSNSLSESDRRPLYLCPNCVAKIIWSTNSDPVERFEKLLDFCQKHELDDEAEYYANALKATRR</sequence>
<dbReference type="InterPro" id="IPR012962">
    <property type="entry name" value="Pept_M54_archaemetzincn"/>
</dbReference>
<dbReference type="GO" id="GO:0006508">
    <property type="term" value="P:proteolysis"/>
    <property type="evidence" value="ECO:0007669"/>
    <property type="project" value="UniProtKB-KW"/>
</dbReference>
<dbReference type="GO" id="GO:0008237">
    <property type="term" value="F:metallopeptidase activity"/>
    <property type="evidence" value="ECO:0007669"/>
    <property type="project" value="UniProtKB-KW"/>
</dbReference>
<dbReference type="InterPro" id="IPR024079">
    <property type="entry name" value="MetalloPept_cat_dom_sf"/>
</dbReference>
<reference evidence="8 9" key="1">
    <citation type="submission" date="2020-08" db="EMBL/GenBank/DDBJ databases">
        <title>Genomic Encyclopedia of Type Strains, Phase III (KMG-III): the genomes of soil and plant-associated and newly described type strains.</title>
        <authorList>
            <person name="Whitman W."/>
        </authorList>
    </citation>
    <scope>NUCLEOTIDE SEQUENCE [LARGE SCALE GENOMIC DNA]</scope>
    <source>
        <strain evidence="8 9">CECT 8075</strain>
    </source>
</reference>
<dbReference type="PANTHER" id="PTHR15910">
    <property type="entry name" value="ARCHAEMETZINCIN"/>
    <property type="match status" value="1"/>
</dbReference>
<organism evidence="8 9">
    <name type="scientific">Aporhodopirellula rubra</name>
    <dbReference type="NCBI Taxonomy" id="980271"/>
    <lineage>
        <taxon>Bacteria</taxon>
        <taxon>Pseudomonadati</taxon>
        <taxon>Planctomycetota</taxon>
        <taxon>Planctomycetia</taxon>
        <taxon>Pirellulales</taxon>
        <taxon>Pirellulaceae</taxon>
        <taxon>Aporhodopirellula</taxon>
    </lineage>
</organism>
<dbReference type="AlphaFoldDB" id="A0A7W5E2M2"/>
<keyword evidence="4 8" id="KW-0378">Hydrolase</keyword>
<comment type="cofactor">
    <cofactor evidence="1">
        <name>Zn(2+)</name>
        <dbReference type="ChEBI" id="CHEBI:29105"/>
    </cofactor>
</comment>
<dbReference type="EMBL" id="JACHXU010000020">
    <property type="protein sequence ID" value="MBB3209075.1"/>
    <property type="molecule type" value="Genomic_DNA"/>
</dbReference>
<dbReference type="EC" id="3.4.-.-" evidence="8"/>
<comment type="caution">
    <text evidence="8">The sequence shown here is derived from an EMBL/GenBank/DDBJ whole genome shotgun (WGS) entry which is preliminary data.</text>
</comment>
<keyword evidence="7" id="KW-0732">Signal</keyword>
<protein>
    <submittedName>
        <fullName evidence="8">Archaemetzincin</fullName>
        <ecNumber evidence="8">3.4.-.-</ecNumber>
    </submittedName>
</protein>
<dbReference type="PANTHER" id="PTHR15910:SF1">
    <property type="entry name" value="ARCHAEMETZINCIN-2"/>
    <property type="match status" value="1"/>
</dbReference>
<evidence type="ECO:0000256" key="2">
    <source>
        <dbReference type="ARBA" id="ARBA00022670"/>
    </source>
</evidence>
<evidence type="ECO:0000256" key="1">
    <source>
        <dbReference type="ARBA" id="ARBA00001947"/>
    </source>
</evidence>
<dbReference type="Gene3D" id="3.40.390.10">
    <property type="entry name" value="Collagenase (Catalytic Domain)"/>
    <property type="match status" value="1"/>
</dbReference>
<keyword evidence="9" id="KW-1185">Reference proteome</keyword>
<gene>
    <name evidence="8" type="ORF">FHS27_004911</name>
</gene>
<evidence type="ECO:0000256" key="7">
    <source>
        <dbReference type="SAM" id="SignalP"/>
    </source>
</evidence>
<dbReference type="Proteomes" id="UP000536179">
    <property type="component" value="Unassembled WGS sequence"/>
</dbReference>
<keyword evidence="2" id="KW-0645">Protease</keyword>
<evidence type="ECO:0000313" key="9">
    <source>
        <dbReference type="Proteomes" id="UP000536179"/>
    </source>
</evidence>
<keyword evidence="6" id="KW-0482">Metalloprotease</keyword>
<dbReference type="RefSeq" id="WP_184307412.1">
    <property type="nucleotide sequence ID" value="NZ_JACHXU010000020.1"/>
</dbReference>
<dbReference type="GO" id="GO:0046872">
    <property type="term" value="F:metal ion binding"/>
    <property type="evidence" value="ECO:0007669"/>
    <property type="project" value="UniProtKB-KW"/>
</dbReference>
<feature type="signal peptide" evidence="7">
    <location>
        <begin position="1"/>
        <end position="31"/>
    </location>
</feature>